<reference evidence="1 2" key="1">
    <citation type="submission" date="2013-02" db="EMBL/GenBank/DDBJ databases">
        <title>The Genome Annotation of Plasmodium falciparum NF135/5.C10.</title>
        <authorList>
            <consortium name="The Broad Institute Genome Sequencing Platform"/>
            <consortium name="The Broad Institute Genome Sequencing Center for Infectious Disease"/>
            <person name="Neafsey D."/>
            <person name="Hoffman S."/>
            <person name="Volkman S."/>
            <person name="Rosenthal P."/>
            <person name="Walker B."/>
            <person name="Young S.K."/>
            <person name="Zeng Q."/>
            <person name="Gargeya S."/>
            <person name="Fitzgerald M."/>
            <person name="Haas B."/>
            <person name="Abouelleil A."/>
            <person name="Allen A.W."/>
            <person name="Alvarado L."/>
            <person name="Arachchi H.M."/>
            <person name="Berlin A.M."/>
            <person name="Chapman S.B."/>
            <person name="Gainer-Dewar J."/>
            <person name="Goldberg J."/>
            <person name="Griggs A."/>
            <person name="Gujja S."/>
            <person name="Hansen M."/>
            <person name="Howarth C."/>
            <person name="Imamovic A."/>
            <person name="Ireland A."/>
            <person name="Larimer J."/>
            <person name="McCowan C."/>
            <person name="Murphy C."/>
            <person name="Pearson M."/>
            <person name="Poon T.W."/>
            <person name="Priest M."/>
            <person name="Roberts A."/>
            <person name="Saif S."/>
            <person name="Shea T."/>
            <person name="Sisk P."/>
            <person name="Sykes S."/>
            <person name="Wortman J."/>
            <person name="Nusbaum C."/>
            <person name="Birren B."/>
        </authorList>
    </citation>
    <scope>NUCLEOTIDE SEQUENCE [LARGE SCALE GENOMIC DNA]</scope>
    <source>
        <strain evidence="1 2">NF135/5.C10</strain>
    </source>
</reference>
<evidence type="ECO:0000313" key="1">
    <source>
        <dbReference type="EMBL" id="ETW42675.1"/>
    </source>
</evidence>
<organism evidence="1 2">
    <name type="scientific">Plasmodium falciparum NF135/5.C10</name>
    <dbReference type="NCBI Taxonomy" id="1036726"/>
    <lineage>
        <taxon>Eukaryota</taxon>
        <taxon>Sar</taxon>
        <taxon>Alveolata</taxon>
        <taxon>Apicomplexa</taxon>
        <taxon>Aconoidasida</taxon>
        <taxon>Haemosporida</taxon>
        <taxon>Plasmodiidae</taxon>
        <taxon>Plasmodium</taxon>
        <taxon>Plasmodium (Laverania)</taxon>
    </lineage>
</organism>
<dbReference type="EMBL" id="KI926048">
    <property type="protein sequence ID" value="ETW42675.1"/>
    <property type="molecule type" value="Genomic_DNA"/>
</dbReference>
<sequence>MDFKNAECIWDALNDLHKNDKENINMKSNCNVENYYYMENTNKLKNKMNSYRNLICKI</sequence>
<dbReference type="Proteomes" id="UP000019114">
    <property type="component" value="Unassembled WGS sequence"/>
</dbReference>
<gene>
    <name evidence="1" type="ORF">PFNF135_02947</name>
</gene>
<dbReference type="AlphaFoldDB" id="W4IHV7"/>
<accession>W4IHV7</accession>
<name>W4IHV7_PLAFA</name>
<protein>
    <submittedName>
        <fullName evidence="1">Uncharacterized protein</fullName>
    </submittedName>
</protein>
<reference evidence="1 2" key="2">
    <citation type="submission" date="2013-02" db="EMBL/GenBank/DDBJ databases">
        <title>The Genome Sequence of Plasmodium falciparum NF135/5.C10.</title>
        <authorList>
            <consortium name="The Broad Institute Genome Sequencing Platform"/>
            <consortium name="The Broad Institute Genome Sequencing Center for Infectious Disease"/>
            <person name="Neafsey D."/>
            <person name="Cheeseman I."/>
            <person name="Volkman S."/>
            <person name="Adams J."/>
            <person name="Walker B."/>
            <person name="Young S.K."/>
            <person name="Zeng Q."/>
            <person name="Gargeya S."/>
            <person name="Fitzgerald M."/>
            <person name="Haas B."/>
            <person name="Abouelleil A."/>
            <person name="Alvarado L."/>
            <person name="Arachchi H.M."/>
            <person name="Berlin A.M."/>
            <person name="Chapman S.B."/>
            <person name="Dewar J."/>
            <person name="Goldberg J."/>
            <person name="Griggs A."/>
            <person name="Gujja S."/>
            <person name="Hansen M."/>
            <person name="Howarth C."/>
            <person name="Imamovic A."/>
            <person name="Larimer J."/>
            <person name="McCowan C."/>
            <person name="Murphy C."/>
            <person name="Neiman D."/>
            <person name="Pearson M."/>
            <person name="Priest M."/>
            <person name="Roberts A."/>
            <person name="Saif S."/>
            <person name="Shea T."/>
            <person name="Sisk P."/>
            <person name="Sykes S."/>
            <person name="Wortman J."/>
            <person name="Nusbaum C."/>
            <person name="Birren B."/>
        </authorList>
    </citation>
    <scope>NUCLEOTIDE SEQUENCE [LARGE SCALE GENOMIC DNA]</scope>
    <source>
        <strain evidence="1 2">NF135/5.C10</strain>
    </source>
</reference>
<evidence type="ECO:0000313" key="2">
    <source>
        <dbReference type="Proteomes" id="UP000019114"/>
    </source>
</evidence>
<proteinExistence type="predicted"/>